<evidence type="ECO:0000313" key="2">
    <source>
        <dbReference type="Proteomes" id="UP001234297"/>
    </source>
</evidence>
<evidence type="ECO:0000313" key="1">
    <source>
        <dbReference type="EMBL" id="KAJ8641706.1"/>
    </source>
</evidence>
<organism evidence="1 2">
    <name type="scientific">Persea americana</name>
    <name type="common">Avocado</name>
    <dbReference type="NCBI Taxonomy" id="3435"/>
    <lineage>
        <taxon>Eukaryota</taxon>
        <taxon>Viridiplantae</taxon>
        <taxon>Streptophyta</taxon>
        <taxon>Embryophyta</taxon>
        <taxon>Tracheophyta</taxon>
        <taxon>Spermatophyta</taxon>
        <taxon>Magnoliopsida</taxon>
        <taxon>Magnoliidae</taxon>
        <taxon>Laurales</taxon>
        <taxon>Lauraceae</taxon>
        <taxon>Persea</taxon>
    </lineage>
</organism>
<keyword evidence="2" id="KW-1185">Reference proteome</keyword>
<dbReference type="EMBL" id="CM056813">
    <property type="protein sequence ID" value="KAJ8641706.1"/>
    <property type="molecule type" value="Genomic_DNA"/>
</dbReference>
<name>A0ACC2M8R3_PERAE</name>
<proteinExistence type="predicted"/>
<sequence length="772" mass="83794">MATPFQSSWGLFFSLSFYIIHSTSTNYVHIVYLGHNHAHNPLVTTEYHIQLLSTVFGSEDDAKKAMLYSYKHSFSGFAARLNSTQATTLASMGGVISVFKSKTLRLHTTRSWDFMGLTLNDGEPRLAPLQWAYGGDIVIGIWPESESFHEEPGMGPVPSSWKGTCVKGELFNPTKACNRKLIGARYYVKGFEHDYGPLESEYCSPRDRLGHGTHTASTAVGSIRKNASFFGLGLGTARGGAPRARLAAYKVCWSDNLIARCTEADILMAYDDAISDGVHVISASLGMTPPLLSFFSSSSDIGSFHAVQMGVSVIFSAGNDGPDPSTVQNVAPWGTCVAGSTVDRMFPTQILLGNNISTMGEGFVVEQMNMRLADSSRYFNNNGVCELDNWNGKAATGRIVICFSTIGPQLSGSAALAVFNANGSGMIYAAPITKQFAEVDLIPTIYVNLDQGTQIQDYALSQTKRKTVQIFPSRTTIGRSPAPSVAYFSSRGPSSRSPNILKPDISAPGVNILAAWPSKIPPTTFPVDFRSVNWSFESGTSMSCPHVSGIVALIKSAHPDWSPAAIKSAMMTTAYTRDTSLDNILAGGTMKAADPLDIGAGHVDPLKAIDPGLVYDMDAQDHILFLCSIGYTNDQISKMVLPSPKIDIDCPKGGKIDLDLNLNYPAIVISNLRCTITIKRTLRNVGQSRAIYFVNVVSPDGVGIVIWPKVLFFWHKEKISYYVTLTPLKHSQGRYDFGEIVWSDGYHHVKSPLVVCVNNTGNVGHIETHPTS</sequence>
<reference evidence="1 2" key="1">
    <citation type="journal article" date="2022" name="Hortic Res">
        <title>A haplotype resolved chromosomal level avocado genome allows analysis of novel avocado genes.</title>
        <authorList>
            <person name="Nath O."/>
            <person name="Fletcher S.J."/>
            <person name="Hayward A."/>
            <person name="Shaw L.M."/>
            <person name="Masouleh A.K."/>
            <person name="Furtado A."/>
            <person name="Henry R.J."/>
            <person name="Mitter N."/>
        </authorList>
    </citation>
    <scope>NUCLEOTIDE SEQUENCE [LARGE SCALE GENOMIC DNA]</scope>
    <source>
        <strain evidence="2">cv. Hass</strain>
    </source>
</reference>
<gene>
    <name evidence="1" type="ORF">MRB53_018400</name>
</gene>
<protein>
    <submittedName>
        <fullName evidence="1">Uncharacterized protein</fullName>
    </submittedName>
</protein>
<accession>A0ACC2M8R3</accession>
<dbReference type="Proteomes" id="UP001234297">
    <property type="component" value="Chromosome 5"/>
</dbReference>
<comment type="caution">
    <text evidence="1">The sequence shown here is derived from an EMBL/GenBank/DDBJ whole genome shotgun (WGS) entry which is preliminary data.</text>
</comment>